<dbReference type="Proteomes" id="UP001152867">
    <property type="component" value="Unassembled WGS sequence"/>
</dbReference>
<dbReference type="RefSeq" id="WP_236941650.1">
    <property type="nucleotide sequence ID" value="NZ_JAIWJF010000005.1"/>
</dbReference>
<gene>
    <name evidence="1" type="ORF">NNA32_05965</name>
</gene>
<proteinExistence type="predicted"/>
<protein>
    <recommendedName>
        <fullName evidence="3">Transposase</fullName>
    </recommendedName>
</protein>
<reference evidence="1" key="1">
    <citation type="submission" date="2022-06" db="EMBL/GenBank/DDBJ databases">
        <title>Antifungal cultures and metabolites of lactic acid bacteria for use in dairy fermentations.</title>
        <authorList>
            <person name="Zhao Z."/>
            <person name="Gaenzle M."/>
        </authorList>
    </citation>
    <scope>NUCLEOTIDE SEQUENCE</scope>
    <source>
        <strain evidence="1">FUA3126</strain>
    </source>
</reference>
<organism evidence="1 2">
    <name type="scientific">Furfurilactobacillus milii</name>
    <dbReference type="NCBI Taxonomy" id="2888272"/>
    <lineage>
        <taxon>Bacteria</taxon>
        <taxon>Bacillati</taxon>
        <taxon>Bacillota</taxon>
        <taxon>Bacilli</taxon>
        <taxon>Lactobacillales</taxon>
        <taxon>Lactobacillaceae</taxon>
        <taxon>Furfurilactobacillus</taxon>
    </lineage>
</organism>
<sequence>MELNCSAMAIFKFIEKKGFTGKYTIVREYCTKLRKAKIHKTTIRVEYTPKLSAQVDWKEEMVLYSRDPYRFNIFLYVFLFKIKVSHPDF</sequence>
<comment type="caution">
    <text evidence="1">The sequence shown here is derived from an EMBL/GenBank/DDBJ whole genome shotgun (WGS) entry which is preliminary data.</text>
</comment>
<evidence type="ECO:0000313" key="1">
    <source>
        <dbReference type="EMBL" id="MDF9913795.1"/>
    </source>
</evidence>
<evidence type="ECO:0008006" key="3">
    <source>
        <dbReference type="Google" id="ProtNLM"/>
    </source>
</evidence>
<name>A0ABT6DAM3_9LACO</name>
<dbReference type="EMBL" id="JANDJP010000005">
    <property type="protein sequence ID" value="MDF9913795.1"/>
    <property type="molecule type" value="Genomic_DNA"/>
</dbReference>
<keyword evidence="2" id="KW-1185">Reference proteome</keyword>
<accession>A0ABT6DAM3</accession>
<evidence type="ECO:0000313" key="2">
    <source>
        <dbReference type="Proteomes" id="UP001152867"/>
    </source>
</evidence>